<gene>
    <name evidence="5 7" type="primary">rplY</name>
    <name evidence="7" type="ORF">TUM3794_01490</name>
</gene>
<feature type="domain" description="Large ribosomal subunit protein bL25 L25" evidence="6">
    <location>
        <begin position="22"/>
        <end position="110"/>
    </location>
</feature>
<dbReference type="CDD" id="cd00495">
    <property type="entry name" value="Ribosomal_L25_TL5_CTC"/>
    <property type="match status" value="1"/>
</dbReference>
<dbReference type="GO" id="GO:0005840">
    <property type="term" value="C:ribosome"/>
    <property type="evidence" value="ECO:0007669"/>
    <property type="project" value="UniProtKB-KW"/>
</dbReference>
<dbReference type="InterPro" id="IPR011035">
    <property type="entry name" value="Ribosomal_bL25/Gln-tRNA_synth"/>
</dbReference>
<keyword evidence="2 5" id="KW-0694">RNA-binding</keyword>
<dbReference type="SUPFAM" id="SSF50715">
    <property type="entry name" value="Ribosomal protein L25-like"/>
    <property type="match status" value="1"/>
</dbReference>
<evidence type="ECO:0000256" key="2">
    <source>
        <dbReference type="ARBA" id="ARBA00022884"/>
    </source>
</evidence>
<proteinExistence type="inferred from homology"/>
<keyword evidence="8" id="KW-1185">Reference proteome</keyword>
<dbReference type="PANTHER" id="PTHR33284">
    <property type="entry name" value="RIBOSOMAL PROTEIN L25/GLN-TRNA SYNTHETASE, ANTI-CODON-BINDING DOMAIN-CONTAINING PROTEIN"/>
    <property type="match status" value="1"/>
</dbReference>
<evidence type="ECO:0000256" key="5">
    <source>
        <dbReference type="HAMAP-Rule" id="MF_01336"/>
    </source>
</evidence>
<reference evidence="7 8" key="1">
    <citation type="submission" date="2021-05" db="EMBL/GenBank/DDBJ databases">
        <title>Molecular characterization for Shewanella algae harboring chromosomal blaOXA-55-like strains isolated from clinical and environment sample.</title>
        <authorList>
            <person name="Ohama Y."/>
            <person name="Aoki K."/>
            <person name="Harada S."/>
            <person name="Moriya K."/>
            <person name="Ishii Y."/>
            <person name="Tateda K."/>
        </authorList>
    </citation>
    <scope>NUCLEOTIDE SEQUENCE [LARGE SCALE GENOMIC DNA]</scope>
    <source>
        <strain evidence="7 8">MBTL60-118</strain>
    </source>
</reference>
<comment type="subunit">
    <text evidence="5">Part of the 50S ribosomal subunit; part of the 5S rRNA/L5/L18/L25 subcomplex. Contacts the 5S rRNA. Binds to the 5S rRNA independently of L5 and L18.</text>
</comment>
<dbReference type="Gene3D" id="2.40.240.10">
    <property type="entry name" value="Ribosomal Protein L25, Chain P"/>
    <property type="match status" value="1"/>
</dbReference>
<dbReference type="InterPro" id="IPR020930">
    <property type="entry name" value="Ribosomal_uL5_bac-type"/>
</dbReference>
<dbReference type="Pfam" id="PF01386">
    <property type="entry name" value="Ribosomal_L25p"/>
    <property type="match status" value="1"/>
</dbReference>
<name>A0ABQ4NU33_SHECO</name>
<dbReference type="PANTHER" id="PTHR33284:SF1">
    <property type="entry name" value="RIBOSOMAL PROTEIN L25_GLN-TRNA SYNTHETASE, ANTI-CODON-BINDING DOMAIN-CONTAINING PROTEIN"/>
    <property type="match status" value="1"/>
</dbReference>
<protein>
    <recommendedName>
        <fullName evidence="5">Large ribosomal subunit protein bL25</fullName>
    </recommendedName>
</protein>
<keyword evidence="4 5" id="KW-0687">Ribonucleoprotein</keyword>
<sequence length="113" mass="12712">MVENDDHLKLFLISESIMSYTIAAQTRTAVGKGSSRRLRHAGKVPAVIYGAGKEPISIEFEHKNIINIQANEDFYSSDITIVLEGDKEVKVRVQALQRHAFKPQVEHVDFTFA</sequence>
<dbReference type="InterPro" id="IPR020055">
    <property type="entry name" value="Ribosomal_bL25_short"/>
</dbReference>
<accession>A0ABQ4NU33</accession>
<evidence type="ECO:0000256" key="1">
    <source>
        <dbReference type="ARBA" id="ARBA00022730"/>
    </source>
</evidence>
<keyword evidence="1 5" id="KW-0699">rRNA-binding</keyword>
<dbReference type="HAMAP" id="MF_01336">
    <property type="entry name" value="Ribosomal_bL25"/>
    <property type="match status" value="1"/>
</dbReference>
<comment type="similarity">
    <text evidence="5">Belongs to the bacterial ribosomal protein bL25 family.</text>
</comment>
<dbReference type="InterPro" id="IPR029751">
    <property type="entry name" value="Ribosomal_L25_dom"/>
</dbReference>
<dbReference type="InterPro" id="IPR020056">
    <property type="entry name" value="Rbsml_bL25/Gln-tRNA_synth_N"/>
</dbReference>
<evidence type="ECO:0000256" key="4">
    <source>
        <dbReference type="ARBA" id="ARBA00023274"/>
    </source>
</evidence>
<evidence type="ECO:0000313" key="7">
    <source>
        <dbReference type="EMBL" id="GIU34738.1"/>
    </source>
</evidence>
<evidence type="ECO:0000313" key="8">
    <source>
        <dbReference type="Proteomes" id="UP000773469"/>
    </source>
</evidence>
<evidence type="ECO:0000256" key="3">
    <source>
        <dbReference type="ARBA" id="ARBA00022980"/>
    </source>
</evidence>
<dbReference type="NCBIfam" id="NF004612">
    <property type="entry name" value="PRK05943.1"/>
    <property type="match status" value="1"/>
</dbReference>
<evidence type="ECO:0000259" key="6">
    <source>
        <dbReference type="Pfam" id="PF01386"/>
    </source>
</evidence>
<dbReference type="Proteomes" id="UP000773469">
    <property type="component" value="Unassembled WGS sequence"/>
</dbReference>
<keyword evidence="3 5" id="KW-0689">Ribosomal protein</keyword>
<comment type="caution">
    <text evidence="7">The sequence shown here is derived from an EMBL/GenBank/DDBJ whole genome shotgun (WGS) entry which is preliminary data.</text>
</comment>
<comment type="function">
    <text evidence="5">This is one of the proteins that binds to the 5S RNA in the ribosome where it forms part of the central protuberance.</text>
</comment>
<organism evidence="7 8">
    <name type="scientific">Shewanella colwelliana</name>
    <name type="common">Alteromonas colwelliana</name>
    <dbReference type="NCBI Taxonomy" id="23"/>
    <lineage>
        <taxon>Bacteria</taxon>
        <taxon>Pseudomonadati</taxon>
        <taxon>Pseudomonadota</taxon>
        <taxon>Gammaproteobacteria</taxon>
        <taxon>Alteromonadales</taxon>
        <taxon>Shewanellaceae</taxon>
        <taxon>Shewanella</taxon>
    </lineage>
</organism>
<dbReference type="EMBL" id="BPEU01000001">
    <property type="protein sequence ID" value="GIU34738.1"/>
    <property type="molecule type" value="Genomic_DNA"/>
</dbReference>